<accession>F8PGP9</accession>
<dbReference type="HOGENOM" id="CLU_1125106_0_0_1"/>
<dbReference type="Proteomes" id="UP000008063">
    <property type="component" value="Unassembled WGS sequence"/>
</dbReference>
<sequence>MSRARKKIENRIQKIEHVECLIQKRAKGGSKTTMNNMRAEIETFKRELMELEGSTHTLQQKKRSNGVATNKKGKWAVQQEEKNKNKEKTLDCTQEQYNRNKVKDSNKANAGEGDRESQEGQEHTNGTVYGGDKNREKKIRMKGLGLMTTKTGEIVHADNEMGMDDAAVIPETAKKPERGNIKADGVIGLQHQNSTFKGVVKGGGSSEAASSVPGGNRQQTHAQKQFNMVENGKKRSVDEIEILSNNKHSDGGMKMKEPKKGKEKRWQGQQWIKE</sequence>
<feature type="compositionally biased region" description="Basic and acidic residues" evidence="1">
    <location>
        <begin position="101"/>
        <end position="122"/>
    </location>
</feature>
<name>F8PGP9_SERL3</name>
<dbReference type="InParanoid" id="F8PGP9"/>
<gene>
    <name evidence="2" type="ORF">SERLA73DRAFT_148923</name>
</gene>
<feature type="compositionally biased region" description="Basic and acidic residues" evidence="1">
    <location>
        <begin position="247"/>
        <end position="274"/>
    </location>
</feature>
<evidence type="ECO:0000256" key="1">
    <source>
        <dbReference type="SAM" id="MobiDB-lite"/>
    </source>
</evidence>
<reference evidence="3" key="1">
    <citation type="journal article" date="2011" name="Science">
        <title>The plant cell wall-decomposing machinery underlies the functional diversity of forest fungi.</title>
        <authorList>
            <person name="Eastwood D.C."/>
            <person name="Floudas D."/>
            <person name="Binder M."/>
            <person name="Majcherczyk A."/>
            <person name="Schneider P."/>
            <person name="Aerts A."/>
            <person name="Asiegbu F.O."/>
            <person name="Baker S.E."/>
            <person name="Barry K."/>
            <person name="Bendiksby M."/>
            <person name="Blumentritt M."/>
            <person name="Coutinho P.M."/>
            <person name="Cullen D."/>
            <person name="de Vries R.P."/>
            <person name="Gathman A."/>
            <person name="Goodell B."/>
            <person name="Henrissat B."/>
            <person name="Ihrmark K."/>
            <person name="Kauserud H."/>
            <person name="Kohler A."/>
            <person name="LaButti K."/>
            <person name="Lapidus A."/>
            <person name="Lavin J.L."/>
            <person name="Lee Y.-H."/>
            <person name="Lindquist E."/>
            <person name="Lilly W."/>
            <person name="Lucas S."/>
            <person name="Morin E."/>
            <person name="Murat C."/>
            <person name="Oguiza J.A."/>
            <person name="Park J."/>
            <person name="Pisabarro A.G."/>
            <person name="Riley R."/>
            <person name="Rosling A."/>
            <person name="Salamov A."/>
            <person name="Schmidt O."/>
            <person name="Schmutz J."/>
            <person name="Skrede I."/>
            <person name="Stenlid J."/>
            <person name="Wiebenga A."/>
            <person name="Xie X."/>
            <person name="Kuees U."/>
            <person name="Hibbett D.S."/>
            <person name="Hoffmeister D."/>
            <person name="Hoegberg N."/>
            <person name="Martin F."/>
            <person name="Grigoriev I.V."/>
            <person name="Watkinson S.C."/>
        </authorList>
    </citation>
    <scope>NUCLEOTIDE SEQUENCE [LARGE SCALE GENOMIC DNA]</scope>
    <source>
        <strain evidence="3">strain S7.3</strain>
    </source>
</reference>
<organism evidence="3">
    <name type="scientific">Serpula lacrymans var. lacrymans (strain S7.3)</name>
    <name type="common">Dry rot fungus</name>
    <dbReference type="NCBI Taxonomy" id="936435"/>
    <lineage>
        <taxon>Eukaryota</taxon>
        <taxon>Fungi</taxon>
        <taxon>Dikarya</taxon>
        <taxon>Basidiomycota</taxon>
        <taxon>Agaricomycotina</taxon>
        <taxon>Agaricomycetes</taxon>
        <taxon>Agaricomycetidae</taxon>
        <taxon>Boletales</taxon>
        <taxon>Coniophorineae</taxon>
        <taxon>Serpulaceae</taxon>
        <taxon>Serpula</taxon>
    </lineage>
</organism>
<protein>
    <submittedName>
        <fullName evidence="2">Uncharacterized protein</fullName>
    </submittedName>
</protein>
<dbReference type="AlphaFoldDB" id="F8PGP9"/>
<evidence type="ECO:0000313" key="2">
    <source>
        <dbReference type="EMBL" id="EGO04393.1"/>
    </source>
</evidence>
<feature type="region of interest" description="Disordered" evidence="1">
    <location>
        <begin position="52"/>
        <end position="136"/>
    </location>
</feature>
<keyword evidence="3" id="KW-1185">Reference proteome</keyword>
<feature type="region of interest" description="Disordered" evidence="1">
    <location>
        <begin position="200"/>
        <end position="274"/>
    </location>
</feature>
<proteinExistence type="predicted"/>
<feature type="compositionally biased region" description="Polar residues" evidence="1">
    <location>
        <begin position="216"/>
        <end position="228"/>
    </location>
</feature>
<evidence type="ECO:0000313" key="3">
    <source>
        <dbReference type="Proteomes" id="UP000008063"/>
    </source>
</evidence>
<dbReference type="EMBL" id="GL945474">
    <property type="protein sequence ID" value="EGO04393.1"/>
    <property type="molecule type" value="Genomic_DNA"/>
</dbReference>
<feature type="compositionally biased region" description="Basic and acidic residues" evidence="1">
    <location>
        <begin position="79"/>
        <end position="90"/>
    </location>
</feature>